<name>U2EXQ4_9BACT</name>
<dbReference type="PATRIC" id="fig|1242968.3.peg.1107"/>
<dbReference type="AlphaFoldDB" id="U2EXQ4"/>
<comment type="caution">
    <text evidence="1">The sequence shown here is derived from an EMBL/GenBank/DDBJ whole genome shotgun (WGS) entry which is preliminary data.</text>
</comment>
<dbReference type="Proteomes" id="UP000016620">
    <property type="component" value="Unassembled WGS sequence"/>
</dbReference>
<protein>
    <submittedName>
        <fullName evidence="1">Uncharacterized protein</fullName>
    </submittedName>
</protein>
<reference evidence="1 2" key="1">
    <citation type="journal article" date="2013" name="BMC Genomics">
        <title>Comparative genomics of Campylobacter concisus isolates reveals genetic diversity and provides insights into disease association.</title>
        <authorList>
            <person name="Deshpande N.P."/>
            <person name="Kaakoush N.O."/>
            <person name="Wilkins M.R."/>
            <person name="Mitchell H.M."/>
        </authorList>
    </citation>
    <scope>NUCLEOTIDE SEQUENCE [LARGE SCALE GENOMIC DNA]</scope>
    <source>
        <strain evidence="1 2">UNSWCS</strain>
    </source>
</reference>
<evidence type="ECO:0000313" key="1">
    <source>
        <dbReference type="EMBL" id="ERJ28956.1"/>
    </source>
</evidence>
<organism evidence="1 2">
    <name type="scientific">Campylobacter concisus UNSWCS</name>
    <dbReference type="NCBI Taxonomy" id="1242968"/>
    <lineage>
        <taxon>Bacteria</taxon>
        <taxon>Pseudomonadati</taxon>
        <taxon>Campylobacterota</taxon>
        <taxon>Epsilonproteobacteria</taxon>
        <taxon>Campylobacterales</taxon>
        <taxon>Campylobacteraceae</taxon>
        <taxon>Campylobacter</taxon>
    </lineage>
</organism>
<dbReference type="EMBL" id="ANNG01000018">
    <property type="protein sequence ID" value="ERJ28956.1"/>
    <property type="molecule type" value="Genomic_DNA"/>
</dbReference>
<evidence type="ECO:0000313" key="2">
    <source>
        <dbReference type="Proteomes" id="UP000016620"/>
    </source>
</evidence>
<accession>U2EXQ4</accession>
<proteinExistence type="predicted"/>
<sequence length="44" mass="5393">MQFLVRLQRQRHNKAPMILLYLTKKMLLKLIKPVKKRKLMLSIM</sequence>
<gene>
    <name evidence="1" type="ORF">UNSWCS_2049</name>
</gene>